<dbReference type="EMBL" id="CP157675">
    <property type="protein sequence ID" value="XBP71535.1"/>
    <property type="molecule type" value="Genomic_DNA"/>
</dbReference>
<accession>A0AAU7LV91</accession>
<gene>
    <name evidence="2" type="ORF">ABLV49_07000</name>
</gene>
<keyword evidence="1" id="KW-1133">Transmembrane helix</keyword>
<dbReference type="RefSeq" id="WP_349280902.1">
    <property type="nucleotide sequence ID" value="NZ_CBCSCU010000001.1"/>
</dbReference>
<dbReference type="AlphaFoldDB" id="A0AAU7LV91"/>
<feature type="transmembrane region" description="Helical" evidence="1">
    <location>
        <begin position="54"/>
        <end position="70"/>
    </location>
</feature>
<evidence type="ECO:0000256" key="1">
    <source>
        <dbReference type="SAM" id="Phobius"/>
    </source>
</evidence>
<keyword evidence="1" id="KW-0812">Transmembrane</keyword>
<name>A0AAU7LV91_9BURK</name>
<feature type="transmembrane region" description="Helical" evidence="1">
    <location>
        <begin position="82"/>
        <end position="103"/>
    </location>
</feature>
<protein>
    <submittedName>
        <fullName evidence="2">Uncharacterized protein</fullName>
    </submittedName>
</protein>
<reference evidence="2" key="1">
    <citation type="submission" date="2024-05" db="EMBL/GenBank/DDBJ databases">
        <authorList>
            <person name="Bunk B."/>
            <person name="Swiderski J."/>
            <person name="Sproer C."/>
            <person name="Thiel V."/>
        </authorList>
    </citation>
    <scope>NUCLEOTIDE SEQUENCE</scope>
    <source>
        <strain evidence="2">DSM 17735</strain>
    </source>
</reference>
<sequence>MFYPVRRLARFMVSFLLFAGVTLYLRLSYLAGCAGDLKGGALGDPIRALELEGYSLAPYLVAVFCVFLFAHLCGRHKTTARIAISTAFCVTLGTCLWIAGIYLEGYGVESCFFHQ</sequence>
<keyword evidence="1" id="KW-0472">Membrane</keyword>
<evidence type="ECO:0000313" key="2">
    <source>
        <dbReference type="EMBL" id="XBP71535.1"/>
    </source>
</evidence>
<organism evidence="2">
    <name type="scientific">Polaromonas hydrogenivorans</name>
    <dbReference type="NCBI Taxonomy" id="335476"/>
    <lineage>
        <taxon>Bacteria</taxon>
        <taxon>Pseudomonadati</taxon>
        <taxon>Pseudomonadota</taxon>
        <taxon>Betaproteobacteria</taxon>
        <taxon>Burkholderiales</taxon>
        <taxon>Comamonadaceae</taxon>
        <taxon>Polaromonas</taxon>
    </lineage>
</organism>
<proteinExistence type="predicted"/>